<dbReference type="Gene3D" id="3.20.20.70">
    <property type="entry name" value="Aldolase class I"/>
    <property type="match status" value="1"/>
</dbReference>
<evidence type="ECO:0000256" key="2">
    <source>
        <dbReference type="ARBA" id="ARBA00009777"/>
    </source>
</evidence>
<keyword evidence="8" id="KW-0411">Iron-sulfur</keyword>
<dbReference type="GO" id="GO:0016491">
    <property type="term" value="F:oxidoreductase activity"/>
    <property type="evidence" value="ECO:0007669"/>
    <property type="project" value="UniProtKB-KW"/>
</dbReference>
<keyword evidence="4" id="KW-0949">S-adenosyl-L-methionine</keyword>
<protein>
    <submittedName>
        <fullName evidence="9">Glycyl-radical enzyme activating family protein</fullName>
    </submittedName>
</protein>
<keyword evidence="6" id="KW-0560">Oxidoreductase</keyword>
<comment type="cofactor">
    <cofactor evidence="1">
        <name>[4Fe-4S] cluster</name>
        <dbReference type="ChEBI" id="CHEBI:49883"/>
    </cofactor>
</comment>
<keyword evidence="7" id="KW-0408">Iron</keyword>
<dbReference type="EMBL" id="AMXI01000393">
    <property type="protein sequence ID" value="EKN42398.1"/>
    <property type="molecule type" value="Genomic_DNA"/>
</dbReference>
<evidence type="ECO:0000256" key="7">
    <source>
        <dbReference type="ARBA" id="ARBA00023004"/>
    </source>
</evidence>
<dbReference type="Proteomes" id="UP000011944">
    <property type="component" value="Unassembled WGS sequence"/>
</dbReference>
<sequence>MNKSTIVNIQKFSVHDGPGIRTTVFFKGCPLNCWWCHNPETQRREHEIMFFEER</sequence>
<dbReference type="Pfam" id="PF13353">
    <property type="entry name" value="Fer4_12"/>
    <property type="match status" value="1"/>
</dbReference>
<evidence type="ECO:0000313" key="10">
    <source>
        <dbReference type="Proteomes" id="UP000011944"/>
    </source>
</evidence>
<dbReference type="InterPro" id="IPR013785">
    <property type="entry name" value="Aldolase_TIM"/>
</dbReference>
<accession>M1ZY90</accession>
<reference evidence="9 10" key="1">
    <citation type="submission" date="2012-10" db="EMBL/GenBank/DDBJ databases">
        <authorList>
            <person name="Strain E.A."/>
            <person name="Brown E."/>
            <person name="Allard M.W."/>
            <person name="Gonzalez-Escalona N."/>
            <person name="Timme R."/>
        </authorList>
    </citation>
    <scope>NUCLEOTIDE SEQUENCE [LARGE SCALE GENOMIC DNA]</scope>
    <source>
        <strain evidence="9 10">CFSAN001627</strain>
    </source>
</reference>
<dbReference type="GO" id="GO:0051539">
    <property type="term" value="F:4 iron, 4 sulfur cluster binding"/>
    <property type="evidence" value="ECO:0007669"/>
    <property type="project" value="UniProtKB-KW"/>
</dbReference>
<keyword evidence="3" id="KW-0004">4Fe-4S</keyword>
<dbReference type="SFLD" id="SFLDS00029">
    <property type="entry name" value="Radical_SAM"/>
    <property type="match status" value="1"/>
</dbReference>
<feature type="non-terminal residue" evidence="9">
    <location>
        <position position="54"/>
    </location>
</feature>
<evidence type="ECO:0000256" key="4">
    <source>
        <dbReference type="ARBA" id="ARBA00022691"/>
    </source>
</evidence>
<comment type="caution">
    <text evidence="9">The sequence shown here is derived from an EMBL/GenBank/DDBJ whole genome shotgun (WGS) entry which is preliminary data.</text>
</comment>
<dbReference type="InterPro" id="IPR034457">
    <property type="entry name" value="Organic_radical-activating"/>
</dbReference>
<comment type="similarity">
    <text evidence="2">Belongs to the organic radical-activating enzymes family.</text>
</comment>
<dbReference type="InterPro" id="IPR001989">
    <property type="entry name" value="Radical_activat_CS"/>
</dbReference>
<keyword evidence="5" id="KW-0479">Metal-binding</keyword>
<dbReference type="InterPro" id="IPR007197">
    <property type="entry name" value="rSAM"/>
</dbReference>
<evidence type="ECO:0000256" key="3">
    <source>
        <dbReference type="ARBA" id="ARBA00022485"/>
    </source>
</evidence>
<dbReference type="PANTHER" id="PTHR30352">
    <property type="entry name" value="PYRUVATE FORMATE-LYASE-ACTIVATING ENZYME"/>
    <property type="match status" value="1"/>
</dbReference>
<proteinExistence type="inferred from homology"/>
<evidence type="ECO:0000256" key="1">
    <source>
        <dbReference type="ARBA" id="ARBA00001966"/>
    </source>
</evidence>
<gene>
    <name evidence="9" type="ORF">CFSAN001627_06985</name>
</gene>
<dbReference type="PROSITE" id="PS01087">
    <property type="entry name" value="RADICAL_ACTIVATING"/>
    <property type="match status" value="1"/>
</dbReference>
<organism evidence="9 10">
    <name type="scientific">Clostridium botulinum CFSAN001627</name>
    <dbReference type="NCBI Taxonomy" id="1232189"/>
    <lineage>
        <taxon>Bacteria</taxon>
        <taxon>Bacillati</taxon>
        <taxon>Bacillota</taxon>
        <taxon>Clostridia</taxon>
        <taxon>Eubacteriales</taxon>
        <taxon>Clostridiaceae</taxon>
        <taxon>Clostridium</taxon>
    </lineage>
</organism>
<dbReference type="AlphaFoldDB" id="M1ZY90"/>
<dbReference type="GO" id="GO:0046872">
    <property type="term" value="F:metal ion binding"/>
    <property type="evidence" value="ECO:0007669"/>
    <property type="project" value="UniProtKB-KW"/>
</dbReference>
<name>M1ZY90_CLOBO</name>
<evidence type="ECO:0000256" key="6">
    <source>
        <dbReference type="ARBA" id="ARBA00023002"/>
    </source>
</evidence>
<evidence type="ECO:0000256" key="5">
    <source>
        <dbReference type="ARBA" id="ARBA00022723"/>
    </source>
</evidence>
<reference evidence="9 10" key="2">
    <citation type="submission" date="2013-03" db="EMBL/GenBank/DDBJ databases">
        <title>Diversity in Clostridium botulinum.</title>
        <authorList>
            <person name="Timme R.E."/>
            <person name="Allard M."/>
            <person name="Luo Y."/>
            <person name="Strain E."/>
            <person name="Gonzalez-Escalona N."/>
            <person name="Brown E."/>
        </authorList>
    </citation>
    <scope>NUCLEOTIDE SEQUENCE [LARGE SCALE GENOMIC DNA]</scope>
    <source>
        <strain evidence="9 10">CFSAN001627</strain>
    </source>
</reference>
<evidence type="ECO:0000256" key="8">
    <source>
        <dbReference type="ARBA" id="ARBA00023014"/>
    </source>
</evidence>
<evidence type="ECO:0000313" key="9">
    <source>
        <dbReference type="EMBL" id="EKN42398.1"/>
    </source>
</evidence>
<dbReference type="PANTHER" id="PTHR30352:SF4">
    <property type="entry name" value="PYRUVATE FORMATE-LYASE 2-ACTIVATING ENZYME"/>
    <property type="match status" value="1"/>
</dbReference>